<dbReference type="GO" id="GO:0016020">
    <property type="term" value="C:membrane"/>
    <property type="evidence" value="ECO:0007669"/>
    <property type="project" value="UniProtKB-SubCell"/>
</dbReference>
<comment type="subcellular location">
    <subcellularLocation>
        <location evidence="1">Membrane</location>
        <topology evidence="1">Multi-pass membrane protein</topology>
    </subcellularLocation>
</comment>
<dbReference type="PANTHER" id="PTHR10783">
    <property type="entry name" value="XENOTROPIC AND POLYTROPIC RETROVIRUS RECEPTOR 1-RELATED"/>
    <property type="match status" value="1"/>
</dbReference>
<keyword evidence="3 6" id="KW-1133">Transmembrane helix</keyword>
<sequence>MLWHLAWHYPEPVPMELHSIIIPSVAASLPYFIRARQCLVMYTIGAMKADAKKYQHMLNAIKYSTSLWPLVVSAYQKTITNEKEKAALEAFLIVLLAINSTYSLAWDIIMDWGMMQNTCAGGSNGGLTKSHSSCAHSVLRPKLRFGAPTSIGILFIDIVLRYSWVLRFWETDLFPNADIYILCTQFLEAIRRSLWNLLRVEWEHIKQNKGKEEDADDDVEMMEQKAFLAPKSRSMSPSFQHKQRS</sequence>
<dbReference type="PANTHER" id="PTHR10783:SF46">
    <property type="entry name" value="PROTEIN ERD1 HOMOLOG 2"/>
    <property type="match status" value="1"/>
</dbReference>
<evidence type="ECO:0000256" key="4">
    <source>
        <dbReference type="ARBA" id="ARBA00023136"/>
    </source>
</evidence>
<evidence type="ECO:0000256" key="2">
    <source>
        <dbReference type="ARBA" id="ARBA00022692"/>
    </source>
</evidence>
<evidence type="ECO:0000259" key="7">
    <source>
        <dbReference type="PROSITE" id="PS51380"/>
    </source>
</evidence>
<protein>
    <recommendedName>
        <fullName evidence="7">EXS domain-containing protein</fullName>
    </recommendedName>
</protein>
<dbReference type="InterPro" id="IPR004342">
    <property type="entry name" value="EXS_C"/>
</dbReference>
<feature type="domain" description="EXS" evidence="7">
    <location>
        <begin position="14"/>
        <end position="231"/>
    </location>
</feature>
<dbReference type="AlphaFoldDB" id="A0A7S2LZL7"/>
<dbReference type="PROSITE" id="PS51380">
    <property type="entry name" value="EXS"/>
    <property type="match status" value="1"/>
</dbReference>
<reference evidence="8" key="1">
    <citation type="submission" date="2021-01" db="EMBL/GenBank/DDBJ databases">
        <authorList>
            <person name="Corre E."/>
            <person name="Pelletier E."/>
            <person name="Niang G."/>
            <person name="Scheremetjew M."/>
            <person name="Finn R."/>
            <person name="Kale V."/>
            <person name="Holt S."/>
            <person name="Cochrane G."/>
            <person name="Meng A."/>
            <person name="Brown T."/>
            <person name="Cohen L."/>
        </authorList>
    </citation>
    <scope>NUCLEOTIDE SEQUENCE</scope>
    <source>
        <strain evidence="8">SM1012Den-03</strain>
    </source>
</reference>
<feature type="transmembrane region" description="Helical" evidence="6">
    <location>
        <begin position="15"/>
        <end position="33"/>
    </location>
</feature>
<feature type="region of interest" description="Disordered" evidence="5">
    <location>
        <begin position="226"/>
        <end position="245"/>
    </location>
</feature>
<proteinExistence type="predicted"/>
<dbReference type="GO" id="GO:0005737">
    <property type="term" value="C:cytoplasm"/>
    <property type="evidence" value="ECO:0007669"/>
    <property type="project" value="TreeGrafter"/>
</dbReference>
<evidence type="ECO:0000313" key="8">
    <source>
        <dbReference type="EMBL" id="CAD9620875.1"/>
    </source>
</evidence>
<name>A0A7S2LZL7_9STRA</name>
<feature type="transmembrane region" description="Helical" evidence="6">
    <location>
        <begin position="86"/>
        <end position="105"/>
    </location>
</feature>
<evidence type="ECO:0000256" key="6">
    <source>
        <dbReference type="SAM" id="Phobius"/>
    </source>
</evidence>
<gene>
    <name evidence="8" type="ORF">SMAR0320_LOCUS17918</name>
</gene>
<evidence type="ECO:0000256" key="5">
    <source>
        <dbReference type="SAM" id="MobiDB-lite"/>
    </source>
</evidence>
<organism evidence="8">
    <name type="scientific">Skeletonema marinoi</name>
    <dbReference type="NCBI Taxonomy" id="267567"/>
    <lineage>
        <taxon>Eukaryota</taxon>
        <taxon>Sar</taxon>
        <taxon>Stramenopiles</taxon>
        <taxon>Ochrophyta</taxon>
        <taxon>Bacillariophyta</taxon>
        <taxon>Coscinodiscophyceae</taxon>
        <taxon>Thalassiosirophycidae</taxon>
        <taxon>Thalassiosirales</taxon>
        <taxon>Skeletonemataceae</taxon>
        <taxon>Skeletonema</taxon>
        <taxon>Skeletonema marinoi-dohrnii complex</taxon>
    </lineage>
</organism>
<evidence type="ECO:0000256" key="3">
    <source>
        <dbReference type="ARBA" id="ARBA00022989"/>
    </source>
</evidence>
<dbReference type="Pfam" id="PF03124">
    <property type="entry name" value="EXS"/>
    <property type="match status" value="1"/>
</dbReference>
<feature type="compositionally biased region" description="Polar residues" evidence="5">
    <location>
        <begin position="233"/>
        <end position="245"/>
    </location>
</feature>
<accession>A0A7S2LZL7</accession>
<dbReference type="EMBL" id="HBGZ01025223">
    <property type="protein sequence ID" value="CAD9620875.1"/>
    <property type="molecule type" value="Transcribed_RNA"/>
</dbReference>
<keyword evidence="2 6" id="KW-0812">Transmembrane</keyword>
<keyword evidence="4 6" id="KW-0472">Membrane</keyword>
<evidence type="ECO:0000256" key="1">
    <source>
        <dbReference type="ARBA" id="ARBA00004141"/>
    </source>
</evidence>